<proteinExistence type="predicted"/>
<gene>
    <name evidence="1" type="ORF">DLM75_08045</name>
</gene>
<dbReference type="AlphaFoldDB" id="A0A396ZH39"/>
<dbReference type="EMBL" id="QHCT01000001">
    <property type="protein sequence ID" value="RHX93087.1"/>
    <property type="molecule type" value="Genomic_DNA"/>
</dbReference>
<sequence length="71" mass="8146">MRDRILPDPRKTDPEFRPRSEWILLCHNLAEKNGEAPSTFSSFFFKTPFSGICSPNSIPQKGHLEIHLLHG</sequence>
<comment type="caution">
    <text evidence="1">The sequence shown here is derived from an EMBL/GenBank/DDBJ whole genome shotgun (WGS) entry which is preliminary data.</text>
</comment>
<protein>
    <submittedName>
        <fullName evidence="1">Uncharacterized protein</fullName>
    </submittedName>
</protein>
<reference evidence="2" key="1">
    <citation type="submission" date="2018-05" db="EMBL/GenBank/DDBJ databases">
        <title>Leptospira yasudae sp. nov. and Leptospira stimsonii sp. nov., two pathogenic species of the genus Leptospira isolated from environmental sources.</title>
        <authorList>
            <person name="Casanovas-Massana A."/>
            <person name="Hamond C."/>
            <person name="Santos L.A."/>
            <person name="Hacker K.P."/>
            <person name="Balassiano I."/>
            <person name="Medeiros M.A."/>
            <person name="Reis M.G."/>
            <person name="Ko A.I."/>
            <person name="Wunder E.A."/>
        </authorList>
    </citation>
    <scope>NUCLEOTIDE SEQUENCE [LARGE SCALE GENOMIC DNA]</scope>
    <source>
        <strain evidence="2">Yale</strain>
    </source>
</reference>
<name>A0A396ZH39_9LEPT</name>
<dbReference type="Proteomes" id="UP000265798">
    <property type="component" value="Unassembled WGS sequence"/>
</dbReference>
<evidence type="ECO:0000313" key="1">
    <source>
        <dbReference type="EMBL" id="RHX93087.1"/>
    </source>
</evidence>
<accession>A0A396ZH39</accession>
<organism evidence="1 2">
    <name type="scientific">Leptospira stimsonii</name>
    <dbReference type="NCBI Taxonomy" id="2202203"/>
    <lineage>
        <taxon>Bacteria</taxon>
        <taxon>Pseudomonadati</taxon>
        <taxon>Spirochaetota</taxon>
        <taxon>Spirochaetia</taxon>
        <taxon>Leptospirales</taxon>
        <taxon>Leptospiraceae</taxon>
        <taxon>Leptospira</taxon>
    </lineage>
</organism>
<evidence type="ECO:0000313" key="2">
    <source>
        <dbReference type="Proteomes" id="UP000265798"/>
    </source>
</evidence>